<evidence type="ECO:0000256" key="6">
    <source>
        <dbReference type="ARBA" id="ARBA00022692"/>
    </source>
</evidence>
<evidence type="ECO:0000256" key="8">
    <source>
        <dbReference type="ARBA" id="ARBA00022989"/>
    </source>
</evidence>
<keyword evidence="5 12" id="KW-0808">Transferase</keyword>
<dbReference type="SUPFAM" id="SSF53756">
    <property type="entry name" value="UDP-Glycosyltransferase/glycogen phosphorylase"/>
    <property type="match status" value="1"/>
</dbReference>
<evidence type="ECO:0000256" key="11">
    <source>
        <dbReference type="ARBA" id="ARBA00023180"/>
    </source>
</evidence>
<keyword evidence="4 12" id="KW-0328">Glycosyltransferase</keyword>
<dbReference type="Pfam" id="PF00852">
    <property type="entry name" value="Glyco_transf_10"/>
    <property type="match status" value="1"/>
</dbReference>
<dbReference type="AlphaFoldDB" id="A0A7R9I0Y5"/>
<feature type="compositionally biased region" description="Basic and acidic residues" evidence="13">
    <location>
        <begin position="314"/>
        <end position="329"/>
    </location>
</feature>
<evidence type="ECO:0000256" key="5">
    <source>
        <dbReference type="ARBA" id="ARBA00022679"/>
    </source>
</evidence>
<keyword evidence="10" id="KW-0472">Membrane</keyword>
<dbReference type="GO" id="GO:0008417">
    <property type="term" value="F:fucosyltransferase activity"/>
    <property type="evidence" value="ECO:0007669"/>
    <property type="project" value="InterPro"/>
</dbReference>
<sequence length="585" mass="66170">MRDVSVCFDSKRRSSVVTEALEVLPTNIRAPISSSSGIHSILIVTSETMRPPKRLANALVVLSSTAEDGEIEFRISILSLLVNNYRELSGNHALARSHARQFGHPVACALARTLASLATQSLARSLARSPVWPPSRLRARSWDRVSTMTNGISCGPVKRPVLCLLAFSTLSVWLLLYQGTTEEQLYYEGREAEDWPGLNWGNVTFTNVSLLTSGNWRRLSREQISNLSVLGRRMFLGEDVGEEDKSRNFTILVWKNGPHLERRFLRSHSAFEDCPVSNCKVTYEESVLPTADAVLFHLHRTRGRKTLPPEDNGASERADGTEHPIERTSDPLTVPCPGKLTEFNGVFNWSMSYRSDSDVPVPYGRALLLTGVEKVQMVMREANKDYHRNNTKMAAILISNCGGNNGRVKYLDELKRHLEVDVYGHCGNLPCEGHYESNCLRPNEYKFYLSFENSNCREYLTEKVWFNAYLKNSVPVIMGASLEDCGRFLPPGSYVHVDAFKSPAHLAGYLKHLAAMPAEYNAFFAWKKLFKVVNEHGYFDAPVFHYCRLCEALNYNGRSRKVYEDLDKFWSVRRDCRKGYTVAKS</sequence>
<comment type="subcellular location">
    <subcellularLocation>
        <location evidence="1 12">Golgi apparatus</location>
        <location evidence="1 12">Golgi stack membrane</location>
        <topology evidence="1 12">Single-pass type II membrane protein</topology>
    </subcellularLocation>
</comment>
<feature type="domain" description="Fucosyltransferase C-terminal" evidence="14">
    <location>
        <begin position="389"/>
        <end position="568"/>
    </location>
</feature>
<dbReference type="FunFam" id="3.40.50.11660:FF:000004">
    <property type="entry name" value="Glycoprotein 3-alpha-L-fucosyltransferase A"/>
    <property type="match status" value="1"/>
</dbReference>
<comment type="similarity">
    <text evidence="3 12">Belongs to the glycosyltransferase 10 family.</text>
</comment>
<evidence type="ECO:0000256" key="9">
    <source>
        <dbReference type="ARBA" id="ARBA00023034"/>
    </source>
</evidence>
<feature type="domain" description="Fucosyltransferase N-terminal" evidence="15">
    <location>
        <begin position="248"/>
        <end position="364"/>
    </location>
</feature>
<dbReference type="InterPro" id="IPR055270">
    <property type="entry name" value="Glyco_tran_10_C"/>
</dbReference>
<reference evidence="16" key="1">
    <citation type="submission" date="2020-11" db="EMBL/GenBank/DDBJ databases">
        <authorList>
            <person name="Tran Van P."/>
        </authorList>
    </citation>
    <scope>NUCLEOTIDE SEQUENCE</scope>
</reference>
<accession>A0A7R9I0Y5</accession>
<dbReference type="UniPathway" id="UPA00378"/>
<dbReference type="EC" id="2.4.1.-" evidence="12"/>
<evidence type="ECO:0000256" key="4">
    <source>
        <dbReference type="ARBA" id="ARBA00022676"/>
    </source>
</evidence>
<name>A0A7R9I0Y5_9NEOP</name>
<dbReference type="InterPro" id="IPR038577">
    <property type="entry name" value="GT10-like_C_sf"/>
</dbReference>
<protein>
    <recommendedName>
        <fullName evidence="12">Fucosyltransferase</fullName>
        <ecNumber evidence="12">2.4.1.-</ecNumber>
    </recommendedName>
</protein>
<evidence type="ECO:0000259" key="15">
    <source>
        <dbReference type="Pfam" id="PF17039"/>
    </source>
</evidence>
<evidence type="ECO:0000256" key="12">
    <source>
        <dbReference type="RuleBase" id="RU003832"/>
    </source>
</evidence>
<dbReference type="Pfam" id="PF17039">
    <property type="entry name" value="Glyco_tran_10_N"/>
    <property type="match status" value="1"/>
</dbReference>
<evidence type="ECO:0000256" key="2">
    <source>
        <dbReference type="ARBA" id="ARBA00004922"/>
    </source>
</evidence>
<keyword evidence="8" id="KW-1133">Transmembrane helix</keyword>
<keyword evidence="9 12" id="KW-0333">Golgi apparatus</keyword>
<dbReference type="PANTHER" id="PTHR48438:SF1">
    <property type="entry name" value="ALPHA-(1,3)-FUCOSYLTRANSFERASE C-RELATED"/>
    <property type="match status" value="1"/>
</dbReference>
<proteinExistence type="inferred from homology"/>
<feature type="region of interest" description="Disordered" evidence="13">
    <location>
        <begin position="302"/>
        <end position="331"/>
    </location>
</feature>
<dbReference type="PANTHER" id="PTHR48438">
    <property type="entry name" value="ALPHA-(1,3)-FUCOSYLTRANSFERASE C-RELATED"/>
    <property type="match status" value="1"/>
</dbReference>
<keyword evidence="11" id="KW-0325">Glycoprotein</keyword>
<dbReference type="Gene3D" id="3.40.50.11660">
    <property type="entry name" value="Glycosyl transferase family 10, C-terminal domain"/>
    <property type="match status" value="1"/>
</dbReference>
<evidence type="ECO:0000256" key="10">
    <source>
        <dbReference type="ARBA" id="ARBA00023136"/>
    </source>
</evidence>
<evidence type="ECO:0000256" key="13">
    <source>
        <dbReference type="SAM" id="MobiDB-lite"/>
    </source>
</evidence>
<organism evidence="16">
    <name type="scientific">Timema bartmani</name>
    <dbReference type="NCBI Taxonomy" id="61472"/>
    <lineage>
        <taxon>Eukaryota</taxon>
        <taxon>Metazoa</taxon>
        <taxon>Ecdysozoa</taxon>
        <taxon>Arthropoda</taxon>
        <taxon>Hexapoda</taxon>
        <taxon>Insecta</taxon>
        <taxon>Pterygota</taxon>
        <taxon>Neoptera</taxon>
        <taxon>Polyneoptera</taxon>
        <taxon>Phasmatodea</taxon>
        <taxon>Timematodea</taxon>
        <taxon>Timematoidea</taxon>
        <taxon>Timematidae</taxon>
        <taxon>Timema</taxon>
    </lineage>
</organism>
<keyword evidence="7" id="KW-0735">Signal-anchor</keyword>
<evidence type="ECO:0000259" key="14">
    <source>
        <dbReference type="Pfam" id="PF00852"/>
    </source>
</evidence>
<dbReference type="InterPro" id="IPR001503">
    <property type="entry name" value="Glyco_trans_10"/>
</dbReference>
<evidence type="ECO:0000256" key="7">
    <source>
        <dbReference type="ARBA" id="ARBA00022968"/>
    </source>
</evidence>
<evidence type="ECO:0000313" key="16">
    <source>
        <dbReference type="EMBL" id="CAD7442605.1"/>
    </source>
</evidence>
<evidence type="ECO:0000256" key="1">
    <source>
        <dbReference type="ARBA" id="ARBA00004447"/>
    </source>
</evidence>
<evidence type="ECO:0000256" key="3">
    <source>
        <dbReference type="ARBA" id="ARBA00008919"/>
    </source>
</evidence>
<dbReference type="EMBL" id="OD565784">
    <property type="protein sequence ID" value="CAD7442605.1"/>
    <property type="molecule type" value="Genomic_DNA"/>
</dbReference>
<dbReference type="InterPro" id="IPR031481">
    <property type="entry name" value="Glyco_tran_10_N"/>
</dbReference>
<gene>
    <name evidence="16" type="ORF">TBIB3V08_LOCUS5033</name>
</gene>
<comment type="pathway">
    <text evidence="2">Protein modification; protein glycosylation.</text>
</comment>
<keyword evidence="6 12" id="KW-0812">Transmembrane</keyword>
<dbReference type="GO" id="GO:0032580">
    <property type="term" value="C:Golgi cisterna membrane"/>
    <property type="evidence" value="ECO:0007669"/>
    <property type="project" value="UniProtKB-SubCell"/>
</dbReference>